<dbReference type="Proteomes" id="UP000663760">
    <property type="component" value="Chromosome 9"/>
</dbReference>
<evidence type="ECO:0000313" key="1">
    <source>
        <dbReference type="EMBL" id="CAA7402979.1"/>
    </source>
</evidence>
<name>A0A7I8KYU9_SPIIN</name>
<sequence>MAAFLRNPRIQFGVLRGTRAWNYQSHQRSELAKLGDWACFGLTALAGGLFWTSSSTSTEEMGNQRKLLRIRLKWLRLKLVVREVKLREFEREKEACLVVLEDILEGLEDDLLDEIGSLAEQVPNQSDDPFLDSALSLLWRIDKLREAIDSFPFMEADPKKTEWLEEQLTRLELLVKRLVGFHTVNEARITHNKELRAKVDDLLLNLEKER</sequence>
<gene>
    <name evidence="1" type="ORF">SI8410_09013657</name>
</gene>
<accession>A0A7I8KYU9</accession>
<dbReference type="AlphaFoldDB" id="A0A7I8KYU9"/>
<dbReference type="EMBL" id="LR746272">
    <property type="protein sequence ID" value="CAA7402979.1"/>
    <property type="molecule type" value="Genomic_DNA"/>
</dbReference>
<keyword evidence="2" id="KW-1185">Reference proteome</keyword>
<protein>
    <submittedName>
        <fullName evidence="1">Uncharacterized protein</fullName>
    </submittedName>
</protein>
<organism evidence="1 2">
    <name type="scientific">Spirodela intermedia</name>
    <name type="common">Intermediate duckweed</name>
    <dbReference type="NCBI Taxonomy" id="51605"/>
    <lineage>
        <taxon>Eukaryota</taxon>
        <taxon>Viridiplantae</taxon>
        <taxon>Streptophyta</taxon>
        <taxon>Embryophyta</taxon>
        <taxon>Tracheophyta</taxon>
        <taxon>Spermatophyta</taxon>
        <taxon>Magnoliopsida</taxon>
        <taxon>Liliopsida</taxon>
        <taxon>Araceae</taxon>
        <taxon>Lemnoideae</taxon>
        <taxon>Spirodela</taxon>
    </lineage>
</organism>
<proteinExistence type="predicted"/>
<dbReference type="OrthoDB" id="10611891at2759"/>
<reference evidence="1" key="1">
    <citation type="submission" date="2020-02" db="EMBL/GenBank/DDBJ databases">
        <authorList>
            <person name="Scholz U."/>
            <person name="Mascher M."/>
            <person name="Fiebig A."/>
        </authorList>
    </citation>
    <scope>NUCLEOTIDE SEQUENCE</scope>
</reference>
<evidence type="ECO:0000313" key="2">
    <source>
        <dbReference type="Proteomes" id="UP000663760"/>
    </source>
</evidence>